<dbReference type="GeneID" id="25334679"/>
<feature type="compositionally biased region" description="Pro residues" evidence="1">
    <location>
        <begin position="118"/>
        <end position="132"/>
    </location>
</feature>
<evidence type="ECO:0000256" key="1">
    <source>
        <dbReference type="SAM" id="MobiDB-lite"/>
    </source>
</evidence>
<evidence type="ECO:0000256" key="2">
    <source>
        <dbReference type="SAM" id="Phobius"/>
    </source>
</evidence>
<feature type="non-terminal residue" evidence="3">
    <location>
        <position position="147"/>
    </location>
</feature>
<keyword evidence="2" id="KW-0812">Transmembrane</keyword>
<dbReference type="EMBL" id="HG719233">
    <property type="protein sequence ID" value="CDJ57188.1"/>
    <property type="molecule type" value="Genomic_DNA"/>
</dbReference>
<evidence type="ECO:0000313" key="4">
    <source>
        <dbReference type="Proteomes" id="UP000030763"/>
    </source>
</evidence>
<keyword evidence="4" id="KW-1185">Reference proteome</keyword>
<dbReference type="Proteomes" id="UP000030763">
    <property type="component" value="Unassembled WGS sequence"/>
</dbReference>
<dbReference type="RefSeq" id="XP_013333838.1">
    <property type="nucleotide sequence ID" value="XM_013478384.1"/>
</dbReference>
<dbReference type="VEuPathDB" id="ToxoDB:EMWEY_00006930"/>
<keyword evidence="2" id="KW-1133">Transmembrane helix</keyword>
<accession>U6M291</accession>
<sequence>MRQRPPDNPPRPNVDPHTYQNVVNYTGLLEEAERAGLSIESGPAILNRSSERENNVVPLSMAAKKTMPAIRVGALLVMLIACVLGGHVLNAKKGGPASPPIDRKQPSRDVEIQEGRSPPVPEVIGDPPPTEALPPTQVQTPATHLPP</sequence>
<proteinExistence type="predicted"/>
<feature type="compositionally biased region" description="Basic and acidic residues" evidence="1">
    <location>
        <begin position="101"/>
        <end position="114"/>
    </location>
</feature>
<name>U6M291_EIMMA</name>
<reference evidence="3" key="1">
    <citation type="submission" date="2013-10" db="EMBL/GenBank/DDBJ databases">
        <title>Genomic analysis of the causative agents of coccidiosis in chickens.</title>
        <authorList>
            <person name="Reid A.J."/>
            <person name="Blake D."/>
            <person name="Billington K."/>
            <person name="Browne H."/>
            <person name="Dunn M."/>
            <person name="Hung S."/>
            <person name="Kawahara F."/>
            <person name="Miranda-Saavedra D."/>
            <person name="Mourier T."/>
            <person name="Nagra H."/>
            <person name="Otto T.D."/>
            <person name="Rawlings N."/>
            <person name="Sanchez A."/>
            <person name="Sanders M."/>
            <person name="Subramaniam C."/>
            <person name="Tay Y."/>
            <person name="Dear P."/>
            <person name="Doerig C."/>
            <person name="Gruber A."/>
            <person name="Parkinson J."/>
            <person name="Shirley M."/>
            <person name="Wan K.L."/>
            <person name="Berriman M."/>
            <person name="Tomley F."/>
            <person name="Pain A."/>
        </authorList>
    </citation>
    <scope>NUCLEOTIDE SEQUENCE [LARGE SCALE GENOMIC DNA]</scope>
    <source>
        <strain evidence="3">Weybridge</strain>
    </source>
</reference>
<feature type="region of interest" description="Disordered" evidence="1">
    <location>
        <begin position="89"/>
        <end position="147"/>
    </location>
</feature>
<protein>
    <submittedName>
        <fullName evidence="3">Uncharacterized protein</fullName>
    </submittedName>
</protein>
<evidence type="ECO:0000313" key="3">
    <source>
        <dbReference type="EMBL" id="CDJ57188.1"/>
    </source>
</evidence>
<dbReference type="AlphaFoldDB" id="U6M291"/>
<feature type="transmembrane region" description="Helical" evidence="2">
    <location>
        <begin position="69"/>
        <end position="89"/>
    </location>
</feature>
<gene>
    <name evidence="3" type="ORF">EMWEY_00006930</name>
</gene>
<organism evidence="3 4">
    <name type="scientific">Eimeria maxima</name>
    <name type="common">Coccidian parasite</name>
    <dbReference type="NCBI Taxonomy" id="5804"/>
    <lineage>
        <taxon>Eukaryota</taxon>
        <taxon>Sar</taxon>
        <taxon>Alveolata</taxon>
        <taxon>Apicomplexa</taxon>
        <taxon>Conoidasida</taxon>
        <taxon>Coccidia</taxon>
        <taxon>Eucoccidiorida</taxon>
        <taxon>Eimeriorina</taxon>
        <taxon>Eimeriidae</taxon>
        <taxon>Eimeria</taxon>
    </lineage>
</organism>
<reference evidence="3" key="2">
    <citation type="submission" date="2013-10" db="EMBL/GenBank/DDBJ databases">
        <authorList>
            <person name="Aslett M."/>
        </authorList>
    </citation>
    <scope>NUCLEOTIDE SEQUENCE [LARGE SCALE GENOMIC DNA]</scope>
    <source>
        <strain evidence="3">Weybridge</strain>
    </source>
</reference>
<feature type="compositionally biased region" description="Polar residues" evidence="1">
    <location>
        <begin position="136"/>
        <end position="147"/>
    </location>
</feature>
<keyword evidence="2" id="KW-0472">Membrane</keyword>